<organism evidence="2 3">
    <name type="scientific">Carnegiea gigantea</name>
    <dbReference type="NCBI Taxonomy" id="171969"/>
    <lineage>
        <taxon>Eukaryota</taxon>
        <taxon>Viridiplantae</taxon>
        <taxon>Streptophyta</taxon>
        <taxon>Embryophyta</taxon>
        <taxon>Tracheophyta</taxon>
        <taxon>Spermatophyta</taxon>
        <taxon>Magnoliopsida</taxon>
        <taxon>eudicotyledons</taxon>
        <taxon>Gunneridae</taxon>
        <taxon>Pentapetalae</taxon>
        <taxon>Caryophyllales</taxon>
        <taxon>Cactineae</taxon>
        <taxon>Cactaceae</taxon>
        <taxon>Cactoideae</taxon>
        <taxon>Echinocereeae</taxon>
        <taxon>Carnegiea</taxon>
    </lineage>
</organism>
<evidence type="ECO:0000313" key="2">
    <source>
        <dbReference type="EMBL" id="KAJ8448108.1"/>
    </source>
</evidence>
<proteinExistence type="predicted"/>
<dbReference type="EMBL" id="JAKOGI010000032">
    <property type="protein sequence ID" value="KAJ8448108.1"/>
    <property type="molecule type" value="Genomic_DNA"/>
</dbReference>
<dbReference type="AlphaFoldDB" id="A0A9Q1QMG9"/>
<reference evidence="2" key="1">
    <citation type="submission" date="2022-04" db="EMBL/GenBank/DDBJ databases">
        <title>Carnegiea gigantea Genome sequencing and assembly v2.</title>
        <authorList>
            <person name="Copetti D."/>
            <person name="Sanderson M.J."/>
            <person name="Burquez A."/>
            <person name="Wojciechowski M.F."/>
        </authorList>
    </citation>
    <scope>NUCLEOTIDE SEQUENCE</scope>
    <source>
        <strain evidence="2">SGP5-SGP5p</strain>
        <tissue evidence="2">Aerial part</tissue>
    </source>
</reference>
<evidence type="ECO:0000313" key="3">
    <source>
        <dbReference type="Proteomes" id="UP001153076"/>
    </source>
</evidence>
<keyword evidence="3" id="KW-1185">Reference proteome</keyword>
<feature type="region of interest" description="Disordered" evidence="1">
    <location>
        <begin position="33"/>
        <end position="69"/>
    </location>
</feature>
<accession>A0A9Q1QMG9</accession>
<evidence type="ECO:0000256" key="1">
    <source>
        <dbReference type="SAM" id="MobiDB-lite"/>
    </source>
</evidence>
<sequence length="169" mass="17463">MMRTSWAYSIAAENDNDASSTAWLTRAVDVPPHLRSRQPSSEPYPGTAAQAAPPPANDRPAYGGPLGGSRWGGGARPDFGGCGVGTVVEVGMAVVVEEAFAEQENSGINFDAYGDIPVETSGDNVATPVNIFINGKAKKFAYQTGVSVVVVYGGAPITQQVSVSVSSLT</sequence>
<name>A0A9Q1QMG9_9CARY</name>
<gene>
    <name evidence="2" type="ORF">Cgig2_031832</name>
</gene>
<dbReference type="Proteomes" id="UP001153076">
    <property type="component" value="Unassembled WGS sequence"/>
</dbReference>
<comment type="caution">
    <text evidence="2">The sequence shown here is derived from an EMBL/GenBank/DDBJ whole genome shotgun (WGS) entry which is preliminary data.</text>
</comment>
<protein>
    <submittedName>
        <fullName evidence="2">Uncharacterized protein</fullName>
    </submittedName>
</protein>